<name>A0A8X6VB80_TRICX</name>
<reference evidence="1" key="1">
    <citation type="submission" date="2020-08" db="EMBL/GenBank/DDBJ databases">
        <title>Multicomponent nature underlies the extraordinary mechanical properties of spider dragline silk.</title>
        <authorList>
            <person name="Kono N."/>
            <person name="Nakamura H."/>
            <person name="Mori M."/>
            <person name="Yoshida Y."/>
            <person name="Ohtoshi R."/>
            <person name="Malay A.D."/>
            <person name="Moran D.A.P."/>
            <person name="Tomita M."/>
            <person name="Numata K."/>
            <person name="Arakawa K."/>
        </authorList>
    </citation>
    <scope>NUCLEOTIDE SEQUENCE</scope>
</reference>
<dbReference type="Proteomes" id="UP000887159">
    <property type="component" value="Unassembled WGS sequence"/>
</dbReference>
<organism evidence="1 2">
    <name type="scientific">Trichonephila clavipes</name>
    <name type="common">Golden silk orbweaver</name>
    <name type="synonym">Nephila clavipes</name>
    <dbReference type="NCBI Taxonomy" id="2585209"/>
    <lineage>
        <taxon>Eukaryota</taxon>
        <taxon>Metazoa</taxon>
        <taxon>Ecdysozoa</taxon>
        <taxon>Arthropoda</taxon>
        <taxon>Chelicerata</taxon>
        <taxon>Arachnida</taxon>
        <taxon>Araneae</taxon>
        <taxon>Araneomorphae</taxon>
        <taxon>Entelegynae</taxon>
        <taxon>Araneoidea</taxon>
        <taxon>Nephilidae</taxon>
        <taxon>Trichonephila</taxon>
    </lineage>
</organism>
<accession>A0A8X6VB80</accession>
<evidence type="ECO:0000313" key="1">
    <source>
        <dbReference type="EMBL" id="GFY01568.1"/>
    </source>
</evidence>
<dbReference type="AlphaFoldDB" id="A0A8X6VB80"/>
<evidence type="ECO:0000313" key="2">
    <source>
        <dbReference type="Proteomes" id="UP000887159"/>
    </source>
</evidence>
<keyword evidence="2" id="KW-1185">Reference proteome</keyword>
<proteinExistence type="predicted"/>
<gene>
    <name evidence="1" type="primary">B7P43_G08242</name>
    <name evidence="1" type="ORF">TNCV_2607521</name>
</gene>
<protein>
    <submittedName>
        <fullName evidence="1">Uncharacterized protein</fullName>
    </submittedName>
</protein>
<sequence>MIQIPVIPNEIHQVKILIQTTSQEPQPFNQKELSDLVRDLNLPKEVSEILASRLKEKNLLTLETNITFYRTREKNLLPFFSQEKDLVFCNDVGGLLQQMRLKKAPT</sequence>
<dbReference type="EMBL" id="BMAU01021229">
    <property type="protein sequence ID" value="GFY01568.1"/>
    <property type="molecule type" value="Genomic_DNA"/>
</dbReference>
<comment type="caution">
    <text evidence="1">The sequence shown here is derived from an EMBL/GenBank/DDBJ whole genome shotgun (WGS) entry which is preliminary data.</text>
</comment>